<protein>
    <submittedName>
        <fullName evidence="2">Uncharacterized protein</fullName>
    </submittedName>
</protein>
<feature type="transmembrane region" description="Helical" evidence="1">
    <location>
        <begin position="12"/>
        <end position="34"/>
    </location>
</feature>
<feature type="transmembrane region" description="Helical" evidence="1">
    <location>
        <begin position="54"/>
        <end position="77"/>
    </location>
</feature>
<dbReference type="RefSeq" id="WP_343786882.1">
    <property type="nucleotide sequence ID" value="NZ_BAAAEU010000002.1"/>
</dbReference>
<comment type="caution">
    <text evidence="2">The sequence shown here is derived from an EMBL/GenBank/DDBJ whole genome shotgun (WGS) entry which is preliminary data.</text>
</comment>
<keyword evidence="3" id="KW-1185">Reference proteome</keyword>
<gene>
    <name evidence="2" type="ORF">GCM10009105_05370</name>
</gene>
<proteinExistence type="predicted"/>
<organism evidence="2 3">
    <name type="scientific">Dokdonella soli</name>
    <dbReference type="NCBI Taxonomy" id="529810"/>
    <lineage>
        <taxon>Bacteria</taxon>
        <taxon>Pseudomonadati</taxon>
        <taxon>Pseudomonadota</taxon>
        <taxon>Gammaproteobacteria</taxon>
        <taxon>Lysobacterales</taxon>
        <taxon>Rhodanobacteraceae</taxon>
        <taxon>Dokdonella</taxon>
    </lineage>
</organism>
<sequence length="144" mass="16008">MTTDIQRADPRLRRITVVVLVVATLAAALFVFALQRWMLQQVERLPTEQMIVELRHWIGMLLTGSGLCLLVLAGYAARLARRVIAERRWPLAGTRVLRDTPIRRDAAALRLARLLNLVAVALIALAIGVGVVSWRLFTAGYSAL</sequence>
<keyword evidence="1" id="KW-1133">Transmembrane helix</keyword>
<evidence type="ECO:0000313" key="3">
    <source>
        <dbReference type="Proteomes" id="UP001501523"/>
    </source>
</evidence>
<accession>A0ABN1ICI6</accession>
<keyword evidence="1" id="KW-0472">Membrane</keyword>
<dbReference type="Proteomes" id="UP001501523">
    <property type="component" value="Unassembled WGS sequence"/>
</dbReference>
<evidence type="ECO:0000313" key="2">
    <source>
        <dbReference type="EMBL" id="GAA0706974.1"/>
    </source>
</evidence>
<dbReference type="EMBL" id="BAAAEU010000002">
    <property type="protein sequence ID" value="GAA0706974.1"/>
    <property type="molecule type" value="Genomic_DNA"/>
</dbReference>
<reference evidence="2 3" key="1">
    <citation type="journal article" date="2019" name="Int. J. Syst. Evol. Microbiol.">
        <title>The Global Catalogue of Microorganisms (GCM) 10K type strain sequencing project: providing services to taxonomists for standard genome sequencing and annotation.</title>
        <authorList>
            <consortium name="The Broad Institute Genomics Platform"/>
            <consortium name="The Broad Institute Genome Sequencing Center for Infectious Disease"/>
            <person name="Wu L."/>
            <person name="Ma J."/>
        </authorList>
    </citation>
    <scope>NUCLEOTIDE SEQUENCE [LARGE SCALE GENOMIC DNA]</scope>
    <source>
        <strain evidence="2 3">JCM 15421</strain>
    </source>
</reference>
<keyword evidence="1" id="KW-0812">Transmembrane</keyword>
<feature type="transmembrane region" description="Helical" evidence="1">
    <location>
        <begin position="114"/>
        <end position="137"/>
    </location>
</feature>
<name>A0ABN1ICI6_9GAMM</name>
<evidence type="ECO:0000256" key="1">
    <source>
        <dbReference type="SAM" id="Phobius"/>
    </source>
</evidence>